<dbReference type="Pfam" id="PF01351">
    <property type="entry name" value="RNase_HII"/>
    <property type="match status" value="1"/>
</dbReference>
<dbReference type="EMBL" id="JAOXHJ010000008">
    <property type="protein sequence ID" value="MCV3754340.1"/>
    <property type="molecule type" value="Genomic_DNA"/>
</dbReference>
<evidence type="ECO:0000256" key="3">
    <source>
        <dbReference type="ARBA" id="ARBA00004065"/>
    </source>
</evidence>
<dbReference type="Proteomes" id="UP001207252">
    <property type="component" value="Unassembled WGS sequence"/>
</dbReference>
<feature type="binding site" evidence="12">
    <location>
        <position position="19"/>
    </location>
    <ligand>
        <name>a divalent metal cation</name>
        <dbReference type="ChEBI" id="CHEBI:60240"/>
    </ligand>
</feature>
<dbReference type="PROSITE" id="PS51975">
    <property type="entry name" value="RNASE_H_2"/>
    <property type="match status" value="1"/>
</dbReference>
<evidence type="ECO:0000256" key="2">
    <source>
        <dbReference type="ARBA" id="ARBA00001946"/>
    </source>
</evidence>
<evidence type="ECO:0000256" key="12">
    <source>
        <dbReference type="PROSITE-ProRule" id="PRU01319"/>
    </source>
</evidence>
<comment type="function">
    <text evidence="3 13">Endonuclease that specifically degrades the RNA of RNA-DNA hybrids.</text>
</comment>
<keyword evidence="8 12" id="KW-0479">Metal-binding</keyword>
<comment type="catalytic activity">
    <reaction evidence="1 12 13">
        <text>Endonucleolytic cleavage to 5'-phosphomonoester.</text>
        <dbReference type="EC" id="3.1.26.4"/>
    </reaction>
</comment>
<evidence type="ECO:0000259" key="14">
    <source>
        <dbReference type="PROSITE" id="PS51975"/>
    </source>
</evidence>
<evidence type="ECO:0000256" key="6">
    <source>
        <dbReference type="ARBA" id="ARBA00022490"/>
    </source>
</evidence>
<dbReference type="InterPro" id="IPR024567">
    <property type="entry name" value="RNase_HII/HIII_dom"/>
</dbReference>
<comment type="cofactor">
    <cofactor evidence="2">
        <name>Mg(2+)</name>
        <dbReference type="ChEBI" id="CHEBI:18420"/>
    </cofactor>
</comment>
<gene>
    <name evidence="15" type="ORF">OF365_03035</name>
</gene>
<dbReference type="CDD" id="cd07182">
    <property type="entry name" value="RNase_HII_bacteria_HII_like"/>
    <property type="match status" value="1"/>
</dbReference>
<sequence>MLDFERKYWIENPIILGVDEVGRGCCAGPLVVCAVILPRNYTHPKIRDSKRLTPEQRLELFRIIQNDALFYHYEFISAQEVDLLNPKKASQIGMQRCVQAIQEQTHIDLVLTDFEPISTSIKQINLIHGDNLSISIAAASIMAKVIRDEYMIALHALYPDYGFKEHKGYVTKKHSQAIEKHGVLNGVHRLSYKNIQGCLNKELQNKKDD</sequence>
<evidence type="ECO:0000256" key="7">
    <source>
        <dbReference type="ARBA" id="ARBA00022722"/>
    </source>
</evidence>
<dbReference type="SUPFAM" id="SSF53098">
    <property type="entry name" value="Ribonuclease H-like"/>
    <property type="match status" value="1"/>
</dbReference>
<dbReference type="RefSeq" id="WP_263818144.1">
    <property type="nucleotide sequence ID" value="NZ_JAOXHJ010000008.1"/>
</dbReference>
<protein>
    <recommendedName>
        <fullName evidence="13">Ribonuclease</fullName>
        <ecNumber evidence="13">3.1.26.4</ecNumber>
    </recommendedName>
</protein>
<evidence type="ECO:0000256" key="11">
    <source>
        <dbReference type="ARBA" id="ARBA00023211"/>
    </source>
</evidence>
<dbReference type="InterPro" id="IPR001352">
    <property type="entry name" value="RNase_HII/HIII"/>
</dbReference>
<evidence type="ECO:0000256" key="1">
    <source>
        <dbReference type="ARBA" id="ARBA00000077"/>
    </source>
</evidence>
<keyword evidence="6" id="KW-0963">Cytoplasm</keyword>
<dbReference type="EC" id="3.1.26.4" evidence="13"/>
<feature type="binding site" evidence="12">
    <location>
        <position position="20"/>
    </location>
    <ligand>
        <name>a divalent metal cation</name>
        <dbReference type="ChEBI" id="CHEBI:60240"/>
    </ligand>
</feature>
<evidence type="ECO:0000313" key="15">
    <source>
        <dbReference type="EMBL" id="MCV3754340.1"/>
    </source>
</evidence>
<reference evidence="15 16" key="1">
    <citation type="journal article" date="2020" name="Int. J. Syst. Evol. Microbiol.">
        <title>Ureaplasma miroungigenitalium sp. nov. isolated from northern elephant seals (Mirounga angustirostris) and Ureaplasma zalophigenitalium sp. nov. isolated from California sea lions (Zalophus californianus).</title>
        <authorList>
            <person name="Volokhov D.V."/>
            <person name="Gulland F.M."/>
            <person name="Gao Y."/>
            <person name="Chizhikov V.E."/>
        </authorList>
    </citation>
    <scope>NUCLEOTIDE SEQUENCE [LARGE SCALE GENOMIC DNA]</scope>
    <source>
        <strain evidence="15 16">CSL7644-GEN</strain>
    </source>
</reference>
<dbReference type="InterPro" id="IPR036397">
    <property type="entry name" value="RNaseH_sf"/>
</dbReference>
<comment type="similarity">
    <text evidence="5 13">Belongs to the RNase HII family.</text>
</comment>
<accession>A0ABT3BQ06</accession>
<dbReference type="InterPro" id="IPR012337">
    <property type="entry name" value="RNaseH-like_sf"/>
</dbReference>
<dbReference type="NCBIfam" id="NF000595">
    <property type="entry name" value="PRK00015.1-3"/>
    <property type="match status" value="1"/>
</dbReference>
<evidence type="ECO:0000256" key="13">
    <source>
        <dbReference type="RuleBase" id="RU003515"/>
    </source>
</evidence>
<keyword evidence="10 12" id="KW-0378">Hydrolase</keyword>
<dbReference type="PANTHER" id="PTHR10954">
    <property type="entry name" value="RIBONUCLEASE H2 SUBUNIT A"/>
    <property type="match status" value="1"/>
</dbReference>
<proteinExistence type="inferred from homology"/>
<keyword evidence="11" id="KW-0464">Manganese</keyword>
<dbReference type="InterPro" id="IPR022898">
    <property type="entry name" value="RNase_HII"/>
</dbReference>
<keyword evidence="16" id="KW-1185">Reference proteome</keyword>
<keyword evidence="7 12" id="KW-0540">Nuclease</keyword>
<evidence type="ECO:0000256" key="10">
    <source>
        <dbReference type="ARBA" id="ARBA00022801"/>
    </source>
</evidence>
<comment type="subcellular location">
    <subcellularLocation>
        <location evidence="4">Cytoplasm</location>
    </subcellularLocation>
</comment>
<comment type="cofactor">
    <cofactor evidence="12">
        <name>Mn(2+)</name>
        <dbReference type="ChEBI" id="CHEBI:29035"/>
    </cofactor>
    <cofactor evidence="12">
        <name>Mg(2+)</name>
        <dbReference type="ChEBI" id="CHEBI:18420"/>
    </cofactor>
    <text evidence="12">Manganese or magnesium. Binds 1 divalent metal ion per monomer in the absence of substrate. May bind a second metal ion after substrate binding.</text>
</comment>
<dbReference type="PANTHER" id="PTHR10954:SF18">
    <property type="entry name" value="RIBONUCLEASE HII"/>
    <property type="match status" value="1"/>
</dbReference>
<evidence type="ECO:0000256" key="5">
    <source>
        <dbReference type="ARBA" id="ARBA00007383"/>
    </source>
</evidence>
<evidence type="ECO:0000256" key="9">
    <source>
        <dbReference type="ARBA" id="ARBA00022759"/>
    </source>
</evidence>
<feature type="domain" description="RNase H type-2" evidence="14">
    <location>
        <begin position="13"/>
        <end position="204"/>
    </location>
</feature>
<comment type="caution">
    <text evidence="15">The sequence shown here is derived from an EMBL/GenBank/DDBJ whole genome shotgun (WGS) entry which is preliminary data.</text>
</comment>
<feature type="binding site" evidence="12">
    <location>
        <position position="113"/>
    </location>
    <ligand>
        <name>a divalent metal cation</name>
        <dbReference type="ChEBI" id="CHEBI:60240"/>
    </ligand>
</feature>
<dbReference type="Gene3D" id="3.30.420.10">
    <property type="entry name" value="Ribonuclease H-like superfamily/Ribonuclease H"/>
    <property type="match status" value="1"/>
</dbReference>
<name>A0ABT3BQ06_9BACT</name>
<evidence type="ECO:0000313" key="16">
    <source>
        <dbReference type="Proteomes" id="UP001207252"/>
    </source>
</evidence>
<organism evidence="15 16">
    <name type="scientific">Ureaplasma zalophigenitalium</name>
    <dbReference type="NCBI Taxonomy" id="907723"/>
    <lineage>
        <taxon>Bacteria</taxon>
        <taxon>Bacillati</taxon>
        <taxon>Mycoplasmatota</taxon>
        <taxon>Mycoplasmoidales</taxon>
        <taxon>Mycoplasmoidaceae</taxon>
        <taxon>Ureaplasma</taxon>
    </lineage>
</organism>
<evidence type="ECO:0000256" key="8">
    <source>
        <dbReference type="ARBA" id="ARBA00022723"/>
    </source>
</evidence>
<keyword evidence="9 12" id="KW-0255">Endonuclease</keyword>
<evidence type="ECO:0000256" key="4">
    <source>
        <dbReference type="ARBA" id="ARBA00004496"/>
    </source>
</evidence>
<dbReference type="GO" id="GO:0004523">
    <property type="term" value="F:RNA-DNA hybrid ribonuclease activity"/>
    <property type="evidence" value="ECO:0007669"/>
    <property type="project" value="UniProtKB-EC"/>
</dbReference>